<proteinExistence type="predicted"/>
<dbReference type="EMBL" id="RJJQ01000001">
    <property type="protein sequence ID" value="RNI25156.1"/>
    <property type="molecule type" value="Genomic_DNA"/>
</dbReference>
<protein>
    <submittedName>
        <fullName evidence="2">Uncharacterized protein</fullName>
    </submittedName>
</protein>
<name>A0A3M9MI01_9MICO</name>
<sequence length="84" mass="9120">MSIITAPGHEETAVPETWLPVVRCDQGPKLPPEPFPLEPLPDEPLLLEPFPDEPFPDEPAPEEPEFPDEPLGVDTDGAAPDTVT</sequence>
<evidence type="ECO:0000313" key="3">
    <source>
        <dbReference type="Proteomes" id="UP000271678"/>
    </source>
</evidence>
<accession>A0A3M9MI01</accession>
<feature type="region of interest" description="Disordered" evidence="1">
    <location>
        <begin position="25"/>
        <end position="84"/>
    </location>
</feature>
<keyword evidence="3" id="KW-1185">Reference proteome</keyword>
<organism evidence="2 3">
    <name type="scientific">Flexivirga caeni</name>
    <dbReference type="NCBI Taxonomy" id="2294115"/>
    <lineage>
        <taxon>Bacteria</taxon>
        <taxon>Bacillati</taxon>
        <taxon>Actinomycetota</taxon>
        <taxon>Actinomycetes</taxon>
        <taxon>Micrococcales</taxon>
        <taxon>Dermacoccaceae</taxon>
        <taxon>Flexivirga</taxon>
    </lineage>
</organism>
<evidence type="ECO:0000256" key="1">
    <source>
        <dbReference type="SAM" id="MobiDB-lite"/>
    </source>
</evidence>
<gene>
    <name evidence="2" type="ORF">EFY87_00455</name>
</gene>
<feature type="compositionally biased region" description="Acidic residues" evidence="1">
    <location>
        <begin position="50"/>
        <end position="68"/>
    </location>
</feature>
<dbReference type="AlphaFoldDB" id="A0A3M9MI01"/>
<comment type="caution">
    <text evidence="2">The sequence shown here is derived from an EMBL/GenBank/DDBJ whole genome shotgun (WGS) entry which is preliminary data.</text>
</comment>
<reference evidence="2 3" key="1">
    <citation type="submission" date="2018-11" db="EMBL/GenBank/DDBJ databases">
        <title>Draft genome of Simplicispira Flexivirga sp. BO-16.</title>
        <authorList>
            <person name="Im W.T."/>
        </authorList>
    </citation>
    <scope>NUCLEOTIDE SEQUENCE [LARGE SCALE GENOMIC DNA]</scope>
    <source>
        <strain evidence="2 3">BO-16</strain>
    </source>
</reference>
<dbReference type="Proteomes" id="UP000271678">
    <property type="component" value="Unassembled WGS sequence"/>
</dbReference>
<feature type="compositionally biased region" description="Pro residues" evidence="1">
    <location>
        <begin position="29"/>
        <end position="39"/>
    </location>
</feature>
<evidence type="ECO:0000313" key="2">
    <source>
        <dbReference type="EMBL" id="RNI25156.1"/>
    </source>
</evidence>